<dbReference type="SUPFAM" id="SSF55060">
    <property type="entry name" value="GHMP Kinase, C-terminal domain"/>
    <property type="match status" value="1"/>
</dbReference>
<organism evidence="11 12">
    <name type="scientific">Thermococcus barophilus</name>
    <dbReference type="NCBI Taxonomy" id="55802"/>
    <lineage>
        <taxon>Archaea</taxon>
        <taxon>Methanobacteriati</taxon>
        <taxon>Methanobacteriota</taxon>
        <taxon>Thermococci</taxon>
        <taxon>Thermococcales</taxon>
        <taxon>Thermococcaceae</taxon>
        <taxon>Thermococcus</taxon>
    </lineage>
</organism>
<proteinExistence type="inferred from homology"/>
<feature type="binding site" evidence="7">
    <location>
        <begin position="82"/>
        <end position="92"/>
    </location>
    <ligand>
        <name>ATP</name>
        <dbReference type="ChEBI" id="CHEBI:30616"/>
    </ligand>
</feature>
<sequence length="295" mass="31064">MKVSAPATIANFGPGFDVFGLCLDEPRDVIKVKESDEVMVEVEGFNVPEDPEKNVASISALALLKMLKAEMGFRMKIIKGIRPKSGLGSSGASALGGALALAKLLGVENRELIIKAALEGEKAASGSAHGDNIVPSLFGGFTILKSLSPLEVFKLDVSFKLVIVLPKVEVSTKRARAVLPRYVPLSDAVRNLALASALISALKEGDIEKAGKLLDDYLAIPYRKPLIPWFDNVRRAALESGAYGVSLSGSGPAMFALGENLGDIGKAMVEAFENEGIGAEYFITKVGGGAKCSDV</sequence>
<dbReference type="Gene3D" id="3.30.230.10">
    <property type="match status" value="1"/>
</dbReference>
<evidence type="ECO:0000313" key="11">
    <source>
        <dbReference type="EMBL" id="ALM74440.1"/>
    </source>
</evidence>
<dbReference type="NCBIfam" id="TIGR00191">
    <property type="entry name" value="thrB"/>
    <property type="match status" value="1"/>
</dbReference>
<comment type="similarity">
    <text evidence="7">Belongs to the GHMP kinase family. Homoserine kinase subfamily.</text>
</comment>
<keyword evidence="6 7" id="KW-0067">ATP-binding</keyword>
<evidence type="ECO:0000313" key="12">
    <source>
        <dbReference type="Proteomes" id="UP000066042"/>
    </source>
</evidence>
<dbReference type="PIRSF" id="PIRSF000676">
    <property type="entry name" value="Homoser_kin"/>
    <property type="match status" value="1"/>
</dbReference>
<dbReference type="AlphaFoldDB" id="A0A0S1X9M3"/>
<evidence type="ECO:0000256" key="6">
    <source>
        <dbReference type="ARBA" id="ARBA00022840"/>
    </source>
</evidence>
<dbReference type="NCBIfam" id="NF002288">
    <property type="entry name" value="PRK01212.1-4"/>
    <property type="match status" value="1"/>
</dbReference>
<dbReference type="Pfam" id="PF00288">
    <property type="entry name" value="GHMP_kinases_N"/>
    <property type="match status" value="1"/>
</dbReference>
<dbReference type="EC" id="2.7.1.39" evidence="7 8"/>
<dbReference type="GeneID" id="26135755"/>
<keyword evidence="2 7" id="KW-0808">Transferase</keyword>
<dbReference type="InterPro" id="IPR036554">
    <property type="entry name" value="GHMP_kinase_C_sf"/>
</dbReference>
<accession>A0A0S1X9M3</accession>
<protein>
    <recommendedName>
        <fullName evidence="7 8">Homoserine kinase</fullName>
        <shortName evidence="7">HK</shortName>
        <shortName evidence="7">HSK</shortName>
        <ecNumber evidence="7 8">2.7.1.39</ecNumber>
    </recommendedName>
</protein>
<dbReference type="SUPFAM" id="SSF54211">
    <property type="entry name" value="Ribosomal protein S5 domain 2-like"/>
    <property type="match status" value="1"/>
</dbReference>
<dbReference type="PANTHER" id="PTHR20861:SF1">
    <property type="entry name" value="HOMOSERINE KINASE"/>
    <property type="match status" value="1"/>
</dbReference>
<evidence type="ECO:0000259" key="10">
    <source>
        <dbReference type="Pfam" id="PF08544"/>
    </source>
</evidence>
<dbReference type="HAMAP" id="MF_00384">
    <property type="entry name" value="Homoser_kinase"/>
    <property type="match status" value="1"/>
</dbReference>
<dbReference type="InterPro" id="IPR013750">
    <property type="entry name" value="GHMP_kinase_C_dom"/>
</dbReference>
<keyword evidence="5 7" id="KW-0418">Kinase</keyword>
<comment type="subcellular location">
    <subcellularLocation>
        <location evidence="7">Cytoplasm</location>
    </subcellularLocation>
</comment>
<dbReference type="UniPathway" id="UPA00050">
    <property type="reaction ID" value="UER00064"/>
</dbReference>
<keyword evidence="7" id="KW-0963">Cytoplasm</keyword>
<name>A0A0S1X9M3_THEBA</name>
<reference evidence="11 12" key="1">
    <citation type="journal article" date="2016" name="Genome Announc.">
        <title>Complete genome sequence of the hyperthermophilic and piezophilic archaeon Thermococcus barophilus Ch5, capable of growth at the expense of hydrogenogenesis from carbon monoxide and formate.</title>
        <authorList>
            <person name="Oger P."/>
            <person name="Sokolova T.G."/>
            <person name="Kozhevnikova D.A."/>
            <person name="Taranov E.A."/>
            <person name="Vannier P."/>
            <person name="Lee H.S."/>
            <person name="Kwon K.K."/>
            <person name="Kang S.G."/>
            <person name="Lee J.H."/>
            <person name="Bonch-Osmolovskaya E.A."/>
            <person name="Lebedinsky A.V."/>
        </authorList>
    </citation>
    <scope>NUCLEOTIDE SEQUENCE [LARGE SCALE GENOMIC DNA]</scope>
    <source>
        <strain evidence="12">Ch5</strain>
    </source>
</reference>
<evidence type="ECO:0000256" key="3">
    <source>
        <dbReference type="ARBA" id="ARBA00022697"/>
    </source>
</evidence>
<keyword evidence="3 7" id="KW-0791">Threonine biosynthesis</keyword>
<dbReference type="Pfam" id="PF08544">
    <property type="entry name" value="GHMP_kinases_C"/>
    <property type="match status" value="1"/>
</dbReference>
<evidence type="ECO:0000256" key="1">
    <source>
        <dbReference type="ARBA" id="ARBA00022605"/>
    </source>
</evidence>
<dbReference type="GO" id="GO:0004413">
    <property type="term" value="F:homoserine kinase activity"/>
    <property type="evidence" value="ECO:0007669"/>
    <property type="project" value="UniProtKB-UniRule"/>
</dbReference>
<comment type="pathway">
    <text evidence="7">Amino-acid biosynthesis; L-threonine biosynthesis; L-threonine from L-aspartate: step 4/5.</text>
</comment>
<dbReference type="PATRIC" id="fig|55802.8.peg.467"/>
<gene>
    <name evidence="7 11" type="primary">thrB</name>
    <name evidence="11" type="ORF">TBCH5v1_0472</name>
</gene>
<keyword evidence="4 7" id="KW-0547">Nucleotide-binding</keyword>
<comment type="function">
    <text evidence="7">Catalyzes the ATP-dependent phosphorylation of L-homoserine to L-homoserine phosphate.</text>
</comment>
<evidence type="ECO:0000259" key="9">
    <source>
        <dbReference type="Pfam" id="PF00288"/>
    </source>
</evidence>
<dbReference type="STRING" id="55802.TBCH5v1_0472"/>
<dbReference type="InterPro" id="IPR014721">
    <property type="entry name" value="Ribsml_uS5_D2-typ_fold_subgr"/>
</dbReference>
<comment type="catalytic activity">
    <reaction evidence="7">
        <text>L-homoserine + ATP = O-phospho-L-homoserine + ADP + H(+)</text>
        <dbReference type="Rhea" id="RHEA:13985"/>
        <dbReference type="ChEBI" id="CHEBI:15378"/>
        <dbReference type="ChEBI" id="CHEBI:30616"/>
        <dbReference type="ChEBI" id="CHEBI:57476"/>
        <dbReference type="ChEBI" id="CHEBI:57590"/>
        <dbReference type="ChEBI" id="CHEBI:456216"/>
        <dbReference type="EC" id="2.7.1.39"/>
    </reaction>
</comment>
<dbReference type="RefSeq" id="WP_056933326.1">
    <property type="nucleotide sequence ID" value="NZ_CP013050.1"/>
</dbReference>
<feature type="domain" description="GHMP kinase C-terminal" evidence="10">
    <location>
        <begin position="198"/>
        <end position="266"/>
    </location>
</feature>
<dbReference type="InterPro" id="IPR020568">
    <property type="entry name" value="Ribosomal_Su5_D2-typ_SF"/>
</dbReference>
<dbReference type="InterPro" id="IPR006204">
    <property type="entry name" value="GHMP_kinase_N_dom"/>
</dbReference>
<evidence type="ECO:0000256" key="7">
    <source>
        <dbReference type="HAMAP-Rule" id="MF_00384"/>
    </source>
</evidence>
<evidence type="ECO:0000256" key="2">
    <source>
        <dbReference type="ARBA" id="ARBA00022679"/>
    </source>
</evidence>
<dbReference type="GO" id="GO:0005524">
    <property type="term" value="F:ATP binding"/>
    <property type="evidence" value="ECO:0007669"/>
    <property type="project" value="UniProtKB-UniRule"/>
</dbReference>
<evidence type="ECO:0000256" key="5">
    <source>
        <dbReference type="ARBA" id="ARBA00022777"/>
    </source>
</evidence>
<dbReference type="GO" id="GO:0005737">
    <property type="term" value="C:cytoplasm"/>
    <property type="evidence" value="ECO:0007669"/>
    <property type="project" value="UniProtKB-SubCell"/>
</dbReference>
<feature type="domain" description="GHMP kinase N-terminal" evidence="9">
    <location>
        <begin position="63"/>
        <end position="140"/>
    </location>
</feature>
<evidence type="ECO:0000256" key="8">
    <source>
        <dbReference type="NCBIfam" id="TIGR00191"/>
    </source>
</evidence>
<dbReference type="PRINTS" id="PR00958">
    <property type="entry name" value="HOMSERKINASE"/>
</dbReference>
<dbReference type="Proteomes" id="UP000066042">
    <property type="component" value="Chromosome"/>
</dbReference>
<dbReference type="PANTHER" id="PTHR20861">
    <property type="entry name" value="HOMOSERINE/4-DIPHOSPHOCYTIDYL-2-C-METHYL-D-ERYTHRITOL KINASE"/>
    <property type="match status" value="1"/>
</dbReference>
<dbReference type="InterPro" id="IPR000870">
    <property type="entry name" value="Homoserine_kinase"/>
</dbReference>
<keyword evidence="1 7" id="KW-0028">Amino-acid biosynthesis</keyword>
<evidence type="ECO:0000256" key="4">
    <source>
        <dbReference type="ARBA" id="ARBA00022741"/>
    </source>
</evidence>
<dbReference type="EMBL" id="CP013050">
    <property type="protein sequence ID" value="ALM74440.1"/>
    <property type="molecule type" value="Genomic_DNA"/>
</dbReference>
<dbReference type="Gene3D" id="3.30.70.890">
    <property type="entry name" value="GHMP kinase, C-terminal domain"/>
    <property type="match status" value="1"/>
</dbReference>
<dbReference type="GO" id="GO:0009088">
    <property type="term" value="P:threonine biosynthetic process"/>
    <property type="evidence" value="ECO:0007669"/>
    <property type="project" value="UniProtKB-UniRule"/>
</dbReference>